<feature type="region of interest" description="Disordered" evidence="1">
    <location>
        <begin position="317"/>
        <end position="338"/>
    </location>
</feature>
<dbReference type="GO" id="GO:0004527">
    <property type="term" value="F:exonuclease activity"/>
    <property type="evidence" value="ECO:0007669"/>
    <property type="project" value="UniProtKB-KW"/>
</dbReference>
<evidence type="ECO:0000313" key="4">
    <source>
        <dbReference type="EMBL" id="KAA9133081.1"/>
    </source>
</evidence>
<dbReference type="InterPro" id="IPR005135">
    <property type="entry name" value="Endo/exonuclease/phosphatase"/>
</dbReference>
<dbReference type="Proteomes" id="UP000325372">
    <property type="component" value="Unassembled WGS sequence"/>
</dbReference>
<dbReference type="RefSeq" id="WP_150862642.1">
    <property type="nucleotide sequence ID" value="NZ_VYXP01000002.1"/>
</dbReference>
<dbReference type="GO" id="GO:0004519">
    <property type="term" value="F:endonuclease activity"/>
    <property type="evidence" value="ECO:0007669"/>
    <property type="project" value="UniProtKB-KW"/>
</dbReference>
<accession>A0A5N0TEI2</accession>
<dbReference type="Gene3D" id="3.60.10.10">
    <property type="entry name" value="Endonuclease/exonuclease/phosphatase"/>
    <property type="match status" value="1"/>
</dbReference>
<feature type="compositionally biased region" description="Basic and acidic residues" evidence="1">
    <location>
        <begin position="325"/>
        <end position="338"/>
    </location>
</feature>
<feature type="signal peptide" evidence="2">
    <location>
        <begin position="1"/>
        <end position="23"/>
    </location>
</feature>
<evidence type="ECO:0000256" key="2">
    <source>
        <dbReference type="SAM" id="SignalP"/>
    </source>
</evidence>
<comment type="caution">
    <text evidence="4">The sequence shown here is derived from an EMBL/GenBank/DDBJ whole genome shotgun (WGS) entry which is preliminary data.</text>
</comment>
<dbReference type="EMBL" id="VYXP01000002">
    <property type="protein sequence ID" value="KAA9133081.1"/>
    <property type="molecule type" value="Genomic_DNA"/>
</dbReference>
<evidence type="ECO:0000313" key="5">
    <source>
        <dbReference type="Proteomes" id="UP000325372"/>
    </source>
</evidence>
<evidence type="ECO:0000256" key="1">
    <source>
        <dbReference type="SAM" id="MobiDB-lite"/>
    </source>
</evidence>
<protein>
    <submittedName>
        <fullName evidence="4">Endonuclease/exonuclease/phosphatase family protein</fullName>
    </submittedName>
</protein>
<evidence type="ECO:0000259" key="3">
    <source>
        <dbReference type="Pfam" id="PF03372"/>
    </source>
</evidence>
<dbReference type="AlphaFoldDB" id="A0A5N0TEI2"/>
<dbReference type="Pfam" id="PF03372">
    <property type="entry name" value="Exo_endo_phos"/>
    <property type="match status" value="1"/>
</dbReference>
<gene>
    <name evidence="4" type="ORF">F3N42_01585</name>
</gene>
<keyword evidence="4" id="KW-0378">Hydrolase</keyword>
<name>A0A5N0TEI2_9GAMM</name>
<dbReference type="InterPro" id="IPR036691">
    <property type="entry name" value="Endo/exonu/phosph_ase_sf"/>
</dbReference>
<keyword evidence="5" id="KW-1185">Reference proteome</keyword>
<feature type="domain" description="Endonuclease/exonuclease/phosphatase" evidence="3">
    <location>
        <begin position="29"/>
        <end position="380"/>
    </location>
</feature>
<keyword evidence="4" id="KW-0255">Endonuclease</keyword>
<keyword evidence="4" id="KW-0269">Exonuclease</keyword>
<feature type="chain" id="PRO_5024444065" evidence="2">
    <location>
        <begin position="24"/>
        <end position="403"/>
    </location>
</feature>
<organism evidence="4 5">
    <name type="scientific">Marinihelvus fidelis</name>
    <dbReference type="NCBI Taxonomy" id="2613842"/>
    <lineage>
        <taxon>Bacteria</taxon>
        <taxon>Pseudomonadati</taxon>
        <taxon>Pseudomonadota</taxon>
        <taxon>Gammaproteobacteria</taxon>
        <taxon>Chromatiales</taxon>
        <taxon>Wenzhouxiangellaceae</taxon>
        <taxon>Marinihelvus</taxon>
    </lineage>
</organism>
<dbReference type="SUPFAM" id="SSF56219">
    <property type="entry name" value="DNase I-like"/>
    <property type="match status" value="1"/>
</dbReference>
<reference evidence="4 5" key="1">
    <citation type="submission" date="2019-09" db="EMBL/GenBank/DDBJ databases">
        <title>Wenzhouxiangella sp. Genome sequencing and assembly.</title>
        <authorList>
            <person name="Zhang R."/>
        </authorList>
    </citation>
    <scope>NUCLEOTIDE SEQUENCE [LARGE SCALE GENOMIC DNA]</scope>
    <source>
        <strain evidence="4 5">W260</strain>
    </source>
</reference>
<sequence>MTRRISIIVLLSGLLGLSPDAFSEALRVATFNVAMGLDRQGALAERLSTGEDPGLRAMAEVLQRVRPDIVLVNEFDYAAFTPAAQRLSKHYLARAQKPELEPIDYPYHYTAPVNTGVGSGLDLDGDGQLNGPGDAWGFGRFPGQYGMLLLSRWPIDTETVRTFQNFRWSQLPGSEPPAAPGEPAFYDDATWAALRLSSKSHWDIPVQTPAGTVHVLASHPTPPVFDGPEDRNGLRNRDEIRFWAEYIEPGQGAALVDDQGVAGGLPVDATWVMLGDLNADPLDGESPPGGIDRFMSADWVNHDCTPASAGGVDAAERQAGANARHRGDPAHDTADFDDRHAGNLRVDYVLTGSASRVRDCGVFWPAPGEPSHNIVEFSDHRLVWIDLEPAGYNPATDNRVTEP</sequence>
<keyword evidence="2" id="KW-0732">Signal</keyword>
<keyword evidence="4" id="KW-0540">Nuclease</keyword>
<proteinExistence type="predicted"/>